<comment type="function">
    <text evidence="6">Destroys radicals which are normally produced within the cells and which are toxic to biological systems.</text>
</comment>
<dbReference type="PROSITE" id="PS51318">
    <property type="entry name" value="TAT"/>
    <property type="match status" value="1"/>
</dbReference>
<feature type="binding site" evidence="5">
    <location>
        <position position="128"/>
    </location>
    <ligand>
        <name>Mn(2+)</name>
        <dbReference type="ChEBI" id="CHEBI:29035"/>
    </ligand>
</feature>
<evidence type="ECO:0000256" key="5">
    <source>
        <dbReference type="PIRSR" id="PIRSR000349-1"/>
    </source>
</evidence>
<feature type="binding site" evidence="5">
    <location>
        <position position="215"/>
    </location>
    <ligand>
        <name>Mn(2+)</name>
        <dbReference type="ChEBI" id="CHEBI:29035"/>
    </ligand>
</feature>
<comment type="catalytic activity">
    <reaction evidence="6">
        <text>2 superoxide + 2 H(+) = H2O2 + O2</text>
        <dbReference type="Rhea" id="RHEA:20696"/>
        <dbReference type="ChEBI" id="CHEBI:15378"/>
        <dbReference type="ChEBI" id="CHEBI:15379"/>
        <dbReference type="ChEBI" id="CHEBI:16240"/>
        <dbReference type="ChEBI" id="CHEBI:18421"/>
        <dbReference type="EC" id="1.15.1.1"/>
    </reaction>
</comment>
<dbReference type="Pfam" id="PF00081">
    <property type="entry name" value="Sod_Fe_N"/>
    <property type="match status" value="1"/>
</dbReference>
<gene>
    <name evidence="9" type="ORF">OI18_06965</name>
</gene>
<keyword evidence="10" id="KW-1185">Reference proteome</keyword>
<dbReference type="PANTHER" id="PTHR43595">
    <property type="entry name" value="37S RIBOSOMAL PROTEIN S26, MITOCHONDRIAL"/>
    <property type="match status" value="1"/>
</dbReference>
<evidence type="ECO:0000256" key="2">
    <source>
        <dbReference type="ARBA" id="ARBA00012682"/>
    </source>
</evidence>
<dbReference type="InterPro" id="IPR036314">
    <property type="entry name" value="SOD_C_sf"/>
</dbReference>
<evidence type="ECO:0000256" key="6">
    <source>
        <dbReference type="RuleBase" id="RU000414"/>
    </source>
</evidence>
<reference evidence="9 10" key="1">
    <citation type="submission" date="2014-11" db="EMBL/GenBank/DDBJ databases">
        <title>Genome sequence of Flavihumibacter solisilvae 3-3.</title>
        <authorList>
            <person name="Zhou G."/>
            <person name="Li M."/>
            <person name="Wang G."/>
        </authorList>
    </citation>
    <scope>NUCLEOTIDE SEQUENCE [LARGE SCALE GENOMIC DNA]</scope>
    <source>
        <strain evidence="9 10">3-3</strain>
    </source>
</reference>
<name>A0A0C1IM60_9BACT</name>
<evidence type="ECO:0000256" key="1">
    <source>
        <dbReference type="ARBA" id="ARBA00008714"/>
    </source>
</evidence>
<evidence type="ECO:0000259" key="7">
    <source>
        <dbReference type="Pfam" id="PF00081"/>
    </source>
</evidence>
<keyword evidence="3 5" id="KW-0479">Metal-binding</keyword>
<dbReference type="GO" id="GO:0005737">
    <property type="term" value="C:cytoplasm"/>
    <property type="evidence" value="ECO:0007669"/>
    <property type="project" value="TreeGrafter"/>
</dbReference>
<dbReference type="PANTHER" id="PTHR43595:SF2">
    <property type="entry name" value="SMALL RIBOSOMAL SUBUNIT PROTEIN MS42"/>
    <property type="match status" value="1"/>
</dbReference>
<dbReference type="PRINTS" id="PR01703">
    <property type="entry name" value="MNSODISMTASE"/>
</dbReference>
<dbReference type="STRING" id="1349421.OI18_06965"/>
<evidence type="ECO:0000256" key="3">
    <source>
        <dbReference type="ARBA" id="ARBA00022723"/>
    </source>
</evidence>
<dbReference type="Proteomes" id="UP000031408">
    <property type="component" value="Unassembled WGS sequence"/>
</dbReference>
<organism evidence="9 10">
    <name type="scientific">Flavihumibacter solisilvae</name>
    <dbReference type="NCBI Taxonomy" id="1349421"/>
    <lineage>
        <taxon>Bacteria</taxon>
        <taxon>Pseudomonadati</taxon>
        <taxon>Bacteroidota</taxon>
        <taxon>Chitinophagia</taxon>
        <taxon>Chitinophagales</taxon>
        <taxon>Chitinophagaceae</taxon>
        <taxon>Flavihumibacter</taxon>
    </lineage>
</organism>
<dbReference type="EMBL" id="JSVC01000007">
    <property type="protein sequence ID" value="KIC95335.1"/>
    <property type="molecule type" value="Genomic_DNA"/>
</dbReference>
<dbReference type="InterPro" id="IPR019832">
    <property type="entry name" value="Mn/Fe_SOD_C"/>
</dbReference>
<dbReference type="Gene3D" id="3.55.40.20">
    <property type="entry name" value="Iron/manganese superoxide dismutase, C-terminal domain"/>
    <property type="match status" value="1"/>
</dbReference>
<dbReference type="OrthoDB" id="9803125at2"/>
<dbReference type="AlphaFoldDB" id="A0A0C1IM60"/>
<dbReference type="InterPro" id="IPR019833">
    <property type="entry name" value="Mn/Fe_SOD_BS"/>
</dbReference>
<dbReference type="PIRSF" id="PIRSF000349">
    <property type="entry name" value="SODismutase"/>
    <property type="match status" value="1"/>
</dbReference>
<dbReference type="SUPFAM" id="SSF54719">
    <property type="entry name" value="Fe,Mn superoxide dismutase (SOD), C-terminal domain"/>
    <property type="match status" value="1"/>
</dbReference>
<dbReference type="InterPro" id="IPR019831">
    <property type="entry name" value="Mn/Fe_SOD_N"/>
</dbReference>
<feature type="domain" description="Manganese/iron superoxide dismutase N-terminal" evidence="7">
    <location>
        <begin position="56"/>
        <end position="135"/>
    </location>
</feature>
<protein>
    <recommendedName>
        <fullName evidence="2 6">Superoxide dismutase</fullName>
        <ecNumber evidence="2 6">1.15.1.1</ecNumber>
    </recommendedName>
</protein>
<dbReference type="Gene3D" id="1.10.287.990">
    <property type="entry name" value="Fe,Mn superoxide dismutase (SOD) domain"/>
    <property type="match status" value="1"/>
</dbReference>
<dbReference type="InterPro" id="IPR006311">
    <property type="entry name" value="TAT_signal"/>
</dbReference>
<dbReference type="InterPro" id="IPR036324">
    <property type="entry name" value="Mn/Fe_SOD_N_sf"/>
</dbReference>
<proteinExistence type="inferred from homology"/>
<dbReference type="RefSeq" id="WP_039138387.1">
    <property type="nucleotide sequence ID" value="NZ_JSVC01000007.1"/>
</dbReference>
<evidence type="ECO:0000256" key="4">
    <source>
        <dbReference type="ARBA" id="ARBA00023002"/>
    </source>
</evidence>
<sequence length="254" mass="28627">MKSSKQNRRSFIANSTKASLAIGLGSTFIGGTAASAVTNSHPESYSHLFATGFDQKPLPYDYKALEPAIDAMTMEIHYTKHAATYAKNLNEAAQAEKIDRSKPLEDIFGKISRLSEKLRNNAGGHFNHELFWQSMRAPKDNNQPSGSLLAAINGKFTSFDNFKKVFSDAGKNRFGSGWAWLILKDRQLLVTSTPNQDNPLMDVAGTTGFPVLGLDVWEHAYYLKYQNKRPDYIDNWWSVVNWDFIQQRYDSAMK</sequence>
<dbReference type="EC" id="1.15.1.1" evidence="2 6"/>
<feature type="domain" description="Manganese/iron superoxide dismutase C-terminal" evidence="8">
    <location>
        <begin position="144"/>
        <end position="248"/>
    </location>
</feature>
<accession>A0A0C1IM60</accession>
<dbReference type="Pfam" id="PF02777">
    <property type="entry name" value="Sod_Fe_C"/>
    <property type="match status" value="1"/>
</dbReference>
<comment type="similarity">
    <text evidence="1 6">Belongs to the iron/manganese superoxide dismutase family.</text>
</comment>
<dbReference type="GO" id="GO:0046872">
    <property type="term" value="F:metal ion binding"/>
    <property type="evidence" value="ECO:0007669"/>
    <property type="project" value="UniProtKB-KW"/>
</dbReference>
<dbReference type="SUPFAM" id="SSF46609">
    <property type="entry name" value="Fe,Mn superoxide dismutase (SOD), N-terminal domain"/>
    <property type="match status" value="1"/>
</dbReference>
<dbReference type="PROSITE" id="PS00088">
    <property type="entry name" value="SOD_MN"/>
    <property type="match status" value="1"/>
</dbReference>
<dbReference type="InterPro" id="IPR001189">
    <property type="entry name" value="Mn/Fe_SOD"/>
</dbReference>
<evidence type="ECO:0000313" key="10">
    <source>
        <dbReference type="Proteomes" id="UP000031408"/>
    </source>
</evidence>
<dbReference type="GO" id="GO:0004784">
    <property type="term" value="F:superoxide dismutase activity"/>
    <property type="evidence" value="ECO:0007669"/>
    <property type="project" value="UniProtKB-EC"/>
</dbReference>
<keyword evidence="4 6" id="KW-0560">Oxidoreductase</keyword>
<dbReference type="FunFam" id="3.55.40.20:FF:000001">
    <property type="entry name" value="Superoxide dismutase"/>
    <property type="match status" value="1"/>
</dbReference>
<evidence type="ECO:0000313" key="9">
    <source>
        <dbReference type="EMBL" id="KIC95335.1"/>
    </source>
</evidence>
<comment type="caution">
    <text evidence="9">The sequence shown here is derived from an EMBL/GenBank/DDBJ whole genome shotgun (WGS) entry which is preliminary data.</text>
</comment>
<feature type="binding site" evidence="5">
    <location>
        <position position="77"/>
    </location>
    <ligand>
        <name>Mn(2+)</name>
        <dbReference type="ChEBI" id="CHEBI:29035"/>
    </ligand>
</feature>
<evidence type="ECO:0000259" key="8">
    <source>
        <dbReference type="Pfam" id="PF02777"/>
    </source>
</evidence>
<feature type="binding site" evidence="5">
    <location>
        <position position="219"/>
    </location>
    <ligand>
        <name>Mn(2+)</name>
        <dbReference type="ChEBI" id="CHEBI:29035"/>
    </ligand>
</feature>